<protein>
    <recommendedName>
        <fullName evidence="6">BHLH domain-containing protein</fullName>
    </recommendedName>
</protein>
<dbReference type="PROSITE" id="PS50888">
    <property type="entry name" value="BHLH"/>
    <property type="match status" value="1"/>
</dbReference>
<keyword evidence="2" id="KW-0805">Transcription regulation</keyword>
<evidence type="ECO:0000313" key="7">
    <source>
        <dbReference type="EMBL" id="CAH9069363.1"/>
    </source>
</evidence>
<comment type="subcellular location">
    <subcellularLocation>
        <location evidence="1">Nucleus</location>
    </subcellularLocation>
</comment>
<dbReference type="InterPro" id="IPR036638">
    <property type="entry name" value="HLH_DNA-bd_sf"/>
</dbReference>
<keyword evidence="8" id="KW-1185">Reference proteome</keyword>
<proteinExistence type="predicted"/>
<evidence type="ECO:0000259" key="6">
    <source>
        <dbReference type="PROSITE" id="PS50888"/>
    </source>
</evidence>
<comment type="caution">
    <text evidence="7">The sequence shown here is derived from an EMBL/GenBank/DDBJ whole genome shotgun (WGS) entry which is preliminary data.</text>
</comment>
<dbReference type="PANTHER" id="PTHR45855:SF6">
    <property type="entry name" value="TRANSCRIPTION FACTOR ALC"/>
    <property type="match status" value="1"/>
</dbReference>
<keyword evidence="5" id="KW-0539">Nucleus</keyword>
<evidence type="ECO:0000256" key="1">
    <source>
        <dbReference type="ARBA" id="ARBA00004123"/>
    </source>
</evidence>
<dbReference type="OrthoDB" id="690068at2759"/>
<evidence type="ECO:0000256" key="4">
    <source>
        <dbReference type="ARBA" id="ARBA00023163"/>
    </source>
</evidence>
<dbReference type="InterPro" id="IPR031066">
    <property type="entry name" value="bHLH_ALC-like_plant"/>
</dbReference>
<organism evidence="7 8">
    <name type="scientific">Cuscuta europaea</name>
    <name type="common">European dodder</name>
    <dbReference type="NCBI Taxonomy" id="41803"/>
    <lineage>
        <taxon>Eukaryota</taxon>
        <taxon>Viridiplantae</taxon>
        <taxon>Streptophyta</taxon>
        <taxon>Embryophyta</taxon>
        <taxon>Tracheophyta</taxon>
        <taxon>Spermatophyta</taxon>
        <taxon>Magnoliopsida</taxon>
        <taxon>eudicotyledons</taxon>
        <taxon>Gunneridae</taxon>
        <taxon>Pentapetalae</taxon>
        <taxon>asterids</taxon>
        <taxon>lamiids</taxon>
        <taxon>Solanales</taxon>
        <taxon>Convolvulaceae</taxon>
        <taxon>Cuscuteae</taxon>
        <taxon>Cuscuta</taxon>
        <taxon>Cuscuta subgen. Cuscuta</taxon>
    </lineage>
</organism>
<dbReference type="Proteomes" id="UP001152484">
    <property type="component" value="Unassembled WGS sequence"/>
</dbReference>
<gene>
    <name evidence="7" type="ORF">CEURO_LOCUS3166</name>
</gene>
<evidence type="ECO:0000256" key="2">
    <source>
        <dbReference type="ARBA" id="ARBA00023015"/>
    </source>
</evidence>
<dbReference type="SMART" id="SM00353">
    <property type="entry name" value="HLH"/>
    <property type="match status" value="1"/>
</dbReference>
<dbReference type="GO" id="GO:0005634">
    <property type="term" value="C:nucleus"/>
    <property type="evidence" value="ECO:0007669"/>
    <property type="project" value="UniProtKB-SubCell"/>
</dbReference>
<dbReference type="PANTHER" id="PTHR45855">
    <property type="entry name" value="TRANSCRIPTION FACTOR PIF1-RELATED"/>
    <property type="match status" value="1"/>
</dbReference>
<accession>A0A9P0YN42</accession>
<evidence type="ECO:0000256" key="5">
    <source>
        <dbReference type="ARBA" id="ARBA00023242"/>
    </source>
</evidence>
<name>A0A9P0YN42_CUSEU</name>
<evidence type="ECO:0000313" key="8">
    <source>
        <dbReference type="Proteomes" id="UP001152484"/>
    </source>
</evidence>
<keyword evidence="3" id="KW-0238">DNA-binding</keyword>
<dbReference type="Pfam" id="PF00010">
    <property type="entry name" value="HLH"/>
    <property type="match status" value="1"/>
</dbReference>
<evidence type="ECO:0000256" key="3">
    <source>
        <dbReference type="ARBA" id="ARBA00023125"/>
    </source>
</evidence>
<dbReference type="GO" id="GO:0046983">
    <property type="term" value="F:protein dimerization activity"/>
    <property type="evidence" value="ECO:0007669"/>
    <property type="project" value="InterPro"/>
</dbReference>
<dbReference type="GO" id="GO:0003677">
    <property type="term" value="F:DNA binding"/>
    <property type="evidence" value="ECO:0007669"/>
    <property type="project" value="UniProtKB-KW"/>
</dbReference>
<dbReference type="SUPFAM" id="SSF47459">
    <property type="entry name" value="HLH, helix-loop-helix DNA-binding domain"/>
    <property type="match status" value="1"/>
</dbReference>
<dbReference type="Gene3D" id="4.10.280.10">
    <property type="entry name" value="Helix-loop-helix DNA-binding domain"/>
    <property type="match status" value="1"/>
</dbReference>
<dbReference type="AlphaFoldDB" id="A0A9P0YN42"/>
<keyword evidence="4" id="KW-0804">Transcription</keyword>
<dbReference type="InterPro" id="IPR011598">
    <property type="entry name" value="bHLH_dom"/>
</dbReference>
<reference evidence="7" key="1">
    <citation type="submission" date="2022-07" db="EMBL/GenBank/DDBJ databases">
        <authorList>
            <person name="Macas J."/>
            <person name="Novak P."/>
            <person name="Neumann P."/>
        </authorList>
    </citation>
    <scope>NUCLEOTIDE SEQUENCE</scope>
</reference>
<dbReference type="FunFam" id="4.10.280.10:FF:000004">
    <property type="entry name" value="Basic helix-loop-helix transcription factor"/>
    <property type="match status" value="1"/>
</dbReference>
<sequence>MANDPDDIFAFVNQILFRSSSPPQQTEPCFSMAGPSGGGFPSSMGHFASVENEPDQYDCESEEGSEAMLEELSAAKSRVPRNTKRSRAAEFHNLSEKRRRSRINDKMKALQNLIPNSNKTDKASMLDEAIEYLKQLQLQVQMLTMRNGLSRYPMCLNGVPQNQYPTVTVGSYGRNRSPNPNMTGPFHMNHDVSLNGMRSVAINGPNPKLTSVATYSNVVSSEATSDMETMHPHLPPSQQPISLKENCRAGILFSDDMDGCHSRNMSIGEASTSIPFVPELSGLRSGTFESYHPRRNQSDVYHPTNMDCTTPQPYNIGDGRNVFLFTEAERAMSEI</sequence>
<feature type="domain" description="BHLH" evidence="6">
    <location>
        <begin position="87"/>
        <end position="136"/>
    </location>
</feature>
<dbReference type="InterPro" id="IPR047265">
    <property type="entry name" value="PIF1-like_bHLH"/>
</dbReference>
<dbReference type="CDD" id="cd11445">
    <property type="entry name" value="bHLH_AtPIF_like"/>
    <property type="match status" value="1"/>
</dbReference>
<dbReference type="EMBL" id="CAMAPE010000005">
    <property type="protein sequence ID" value="CAH9069363.1"/>
    <property type="molecule type" value="Genomic_DNA"/>
</dbReference>